<evidence type="ECO:0000313" key="2">
    <source>
        <dbReference type="Proteomes" id="UP000183567"/>
    </source>
</evidence>
<dbReference type="Proteomes" id="UP000183567">
    <property type="component" value="Unassembled WGS sequence"/>
</dbReference>
<sequence>MDADNQYQWMFILHQLH</sequence>
<keyword evidence="2" id="KW-1185">Reference proteome</keyword>
<dbReference type="AlphaFoldDB" id="A0A1J8QZU9"/>
<proteinExistence type="predicted"/>
<gene>
    <name evidence="1" type="ORF">AZE42_13599</name>
</gene>
<accession>A0A1J8QZU9</accession>
<name>A0A1J8QZU9_9AGAM</name>
<comment type="caution">
    <text evidence="1">The sequence shown here is derived from an EMBL/GenBank/DDBJ whole genome shotgun (WGS) entry which is preliminary data.</text>
</comment>
<reference evidence="1 2" key="1">
    <citation type="submission" date="2016-03" db="EMBL/GenBank/DDBJ databases">
        <title>Comparative genomics of the ectomycorrhizal sister species Rhizopogon vinicolor and Rhizopogon vesiculosus (Basidiomycota: Boletales) reveals a divergence of the mating type B locus.</title>
        <authorList>
            <person name="Mujic A.B."/>
            <person name="Kuo A."/>
            <person name="Tritt A."/>
            <person name="Lipzen A."/>
            <person name="Chen C."/>
            <person name="Johnson J."/>
            <person name="Sharma A."/>
            <person name="Barry K."/>
            <person name="Grigoriev I.V."/>
            <person name="Spatafora J.W."/>
        </authorList>
    </citation>
    <scope>NUCLEOTIDE SEQUENCE [LARGE SCALE GENOMIC DNA]</scope>
    <source>
        <strain evidence="1 2">AM-OR11-056</strain>
    </source>
</reference>
<organism evidence="1 2">
    <name type="scientific">Rhizopogon vesiculosus</name>
    <dbReference type="NCBI Taxonomy" id="180088"/>
    <lineage>
        <taxon>Eukaryota</taxon>
        <taxon>Fungi</taxon>
        <taxon>Dikarya</taxon>
        <taxon>Basidiomycota</taxon>
        <taxon>Agaricomycotina</taxon>
        <taxon>Agaricomycetes</taxon>
        <taxon>Agaricomycetidae</taxon>
        <taxon>Boletales</taxon>
        <taxon>Suillineae</taxon>
        <taxon>Rhizopogonaceae</taxon>
        <taxon>Rhizopogon</taxon>
    </lineage>
</organism>
<evidence type="ECO:0000313" key="1">
    <source>
        <dbReference type="EMBL" id="OJA15010.1"/>
    </source>
</evidence>
<protein>
    <submittedName>
        <fullName evidence="1">Uncharacterized protein</fullName>
    </submittedName>
</protein>
<dbReference type="EMBL" id="LVVM01003394">
    <property type="protein sequence ID" value="OJA15010.1"/>
    <property type="molecule type" value="Genomic_DNA"/>
</dbReference>